<dbReference type="InterPro" id="IPR036388">
    <property type="entry name" value="WH-like_DNA-bd_sf"/>
</dbReference>
<dbReference type="InterPro" id="IPR000792">
    <property type="entry name" value="Tscrpt_reg_LuxR_C"/>
</dbReference>
<dbReference type="SUPFAM" id="SSF46894">
    <property type="entry name" value="C-terminal effector domain of the bipartite response regulators"/>
    <property type="match status" value="1"/>
</dbReference>
<proteinExistence type="predicted"/>
<dbReference type="AlphaFoldDB" id="A0AAW4JDS1"/>
<dbReference type="InterPro" id="IPR016032">
    <property type="entry name" value="Sig_transdc_resp-reg_C-effctor"/>
</dbReference>
<dbReference type="Gene3D" id="1.10.10.10">
    <property type="entry name" value="Winged helix-like DNA-binding domain superfamily/Winged helix DNA-binding domain"/>
    <property type="match status" value="1"/>
</dbReference>
<dbReference type="EMBL" id="JAGFVQ010000013">
    <property type="protein sequence ID" value="MBO4140376.1"/>
    <property type="molecule type" value="Genomic_DNA"/>
</dbReference>
<accession>A0AAW4JDS1</accession>
<comment type="caution">
    <text evidence="2">The sequence shown here is derived from an EMBL/GenBank/DDBJ whole genome shotgun (WGS) entry which is preliminary data.</text>
</comment>
<evidence type="ECO:0000313" key="3">
    <source>
        <dbReference type="Proteomes" id="UP000669887"/>
    </source>
</evidence>
<dbReference type="Proteomes" id="UP000669887">
    <property type="component" value="Unassembled WGS sequence"/>
</dbReference>
<gene>
    <name evidence="2" type="ORF">J5U46_09505</name>
</gene>
<reference evidence="2" key="1">
    <citation type="submission" date="2021-03" db="EMBL/GenBank/DDBJ databases">
        <title>X isolated from Micromonospora tulbaghiae.</title>
        <authorList>
            <person name="Stennett H.L."/>
        </authorList>
    </citation>
    <scope>NUCLEOTIDE SEQUENCE</scope>
    <source>
        <strain evidence="2">28M1-20</strain>
    </source>
</reference>
<sequence length="275" mass="30191">MGVGVRQDLSANPYSSSSVETMLVDATLLIQKALTVHEGTRRPYSSTAAGALYSASETAAIMHHYLARQVGRSPHIHYVAGFAAAEHEVSAGPLEQSLLQESASIDALIDADMTARLSGTDEYLERMLGQHVRARTVDRRLPRFAVLDGAMLLLRTDHASMPRFLIVRESHLVRSMATLFDAMFERAVDLSVAARFTGQSGEASDTENRFLRVLTMLDAGYTDETAARRLGVSVRTYRRYVAETMAQLDVSSRFQAGVRAATLNLIPAPRPARDH</sequence>
<evidence type="ECO:0000313" key="2">
    <source>
        <dbReference type="EMBL" id="MBO4140376.1"/>
    </source>
</evidence>
<dbReference type="SMART" id="SM00421">
    <property type="entry name" value="HTH_LUXR"/>
    <property type="match status" value="1"/>
</dbReference>
<dbReference type="GO" id="GO:0003677">
    <property type="term" value="F:DNA binding"/>
    <property type="evidence" value="ECO:0007669"/>
    <property type="project" value="InterPro"/>
</dbReference>
<dbReference type="GO" id="GO:0006355">
    <property type="term" value="P:regulation of DNA-templated transcription"/>
    <property type="evidence" value="ECO:0007669"/>
    <property type="project" value="InterPro"/>
</dbReference>
<protein>
    <submittedName>
        <fullName evidence="2">Helix-turn-helix domain-containing protein</fullName>
    </submittedName>
</protein>
<evidence type="ECO:0000259" key="1">
    <source>
        <dbReference type="SMART" id="SM00421"/>
    </source>
</evidence>
<name>A0AAW4JDS1_9ACTN</name>
<organism evidence="2 3">
    <name type="scientific">Micromonospora tulbaghiae</name>
    <dbReference type="NCBI Taxonomy" id="479978"/>
    <lineage>
        <taxon>Bacteria</taxon>
        <taxon>Bacillati</taxon>
        <taxon>Actinomycetota</taxon>
        <taxon>Actinomycetes</taxon>
        <taxon>Micromonosporales</taxon>
        <taxon>Micromonosporaceae</taxon>
        <taxon>Micromonospora</taxon>
    </lineage>
</organism>
<feature type="domain" description="HTH luxR-type" evidence="1">
    <location>
        <begin position="211"/>
        <end position="260"/>
    </location>
</feature>